<dbReference type="GeneID" id="80876894"/>
<dbReference type="RefSeq" id="XP_056038454.1">
    <property type="nucleotide sequence ID" value="XM_056182205.1"/>
</dbReference>
<dbReference type="EMBL" id="CP115612">
    <property type="protein sequence ID" value="WBW74211.1"/>
    <property type="molecule type" value="Genomic_DNA"/>
</dbReference>
<proteinExistence type="predicted"/>
<dbReference type="Proteomes" id="UP001212411">
    <property type="component" value="Chromosome 2"/>
</dbReference>
<dbReference type="GO" id="GO:0033596">
    <property type="term" value="C:TSC1-TSC2 complex"/>
    <property type="evidence" value="ECO:0007669"/>
    <property type="project" value="TreeGrafter"/>
</dbReference>
<evidence type="ECO:0000313" key="2">
    <source>
        <dbReference type="EMBL" id="WBW74211.1"/>
    </source>
</evidence>
<dbReference type="InterPro" id="IPR027107">
    <property type="entry name" value="Tuberin/Ral-act_asu"/>
</dbReference>
<evidence type="ECO:0000313" key="3">
    <source>
        <dbReference type="Proteomes" id="UP001212411"/>
    </source>
</evidence>
<dbReference type="GO" id="GO:0005096">
    <property type="term" value="F:GTPase activator activity"/>
    <property type="evidence" value="ECO:0007669"/>
    <property type="project" value="InterPro"/>
</dbReference>
<reference evidence="2 3" key="1">
    <citation type="journal article" date="2023" name="G3 (Bethesda)">
        <title>A high-quality reference genome for the fission yeast Schizosaccharomyces osmophilus.</title>
        <authorList>
            <person name="Jia G.S."/>
            <person name="Zhang W.C."/>
            <person name="Liang Y."/>
            <person name="Liu X.H."/>
            <person name="Rhind N."/>
            <person name="Pidoux A."/>
            <person name="Brysch-Herzberg M."/>
            <person name="Du L.L."/>
        </authorList>
    </citation>
    <scope>NUCLEOTIDE SEQUENCE [LARGE SCALE GENOMIC DNA]</scope>
    <source>
        <strain evidence="2 3">CBS 15793</strain>
    </source>
</reference>
<dbReference type="InterPro" id="IPR024584">
    <property type="entry name" value="Tuberin_N"/>
</dbReference>
<organism evidence="2 3">
    <name type="scientific">Schizosaccharomyces osmophilus</name>
    <dbReference type="NCBI Taxonomy" id="2545709"/>
    <lineage>
        <taxon>Eukaryota</taxon>
        <taxon>Fungi</taxon>
        <taxon>Dikarya</taxon>
        <taxon>Ascomycota</taxon>
        <taxon>Taphrinomycotina</taxon>
        <taxon>Schizosaccharomycetes</taxon>
        <taxon>Schizosaccharomycetales</taxon>
        <taxon>Schizosaccharomycetaceae</taxon>
        <taxon>Schizosaccharomyces</taxon>
    </lineage>
</organism>
<gene>
    <name evidence="2" type="ORF">SOMG_03415</name>
</gene>
<dbReference type="PANTHER" id="PTHR10063:SF12">
    <property type="entry name" value="GTPASE ACTIVATING PROTEIN"/>
    <property type="match status" value="1"/>
</dbReference>
<dbReference type="GO" id="GO:0005634">
    <property type="term" value="C:nucleus"/>
    <property type="evidence" value="ECO:0007669"/>
    <property type="project" value="InterPro"/>
</dbReference>
<sequence length="1298" mass="150823">MKKHIMSTEDVDIHLQSISKEVLWEKRHKRIKRLIYDEQFCKRVPIEKLVKCTSDTLELKARDELKYLAIHLWIRATEYQRDVTTNERELLFQKISILSNVEDYPKGIEALITTTSQGEKIESYSNDILKLLSEWIIAMFKKLDALRSNNRNSFRTSFQLKNLTHCFHQTMILLTSMIRVKFHVFEEMAISSMLANCIWICKNTTDVQDIELVFSLLNSLISRGSVSSSVLFSVIEMLCRAKFGLTASSNSAQQIIDKLLKSAKKYETVSCLRKVLESSSESSLIAQMGAVKVLCNILIDPPRFVYCTRGMLLGFMLQALNQQSSRLALEMSRSLYNALEHRSFFELLYIDEWISLLDILIKISSSLPKSSNYERETWKHSEPNIIESIKTYQIRNINLLEDFFQEFTSIVLLDKFFDLLKVNSFYLSDDLRKKMLLVLDERAQMPHLSSWFDDQKLLVDIYMNLNNSYEVRISLLPSFRKFLRSSPGQHRSSVFRTILFPLLNSLNRYHSDELTENVFRLVCDLSGVYPPDIFYEVNAILKNFAHNNEMGEVQLASIQAISSMAFYYVMLPEFKSILYEELVLVIKNLKIRRSYRVAPLQMLLQLRINSNGYCFLNVSPTSQALLSKYENQWYNPFISDEALKCRDNKVKFRDLSFAAVFQRFPLKANTDSKTSKGLIKIPVEEWVSAIMHIVLHESDADIVEYVFINFTNQLRSSSMFFTCPNALKKILQFMLEITTGKYTSTFNSLSGSRKERFLVLLSKVLSVLMVYKDAFPQNCHEQFFRLLNYFLEKGESTTESCIDILIINCYAMHSFSVSYMPKFFSLIMSSNISERSLVNFLRLLHVVSNNPVLTDGLDVETIQKICLFCLSIIRSRTDEIDKKKGLVNPNAKLFNLYLITFSYYIISNIFLSCPLSQRPHLVSFLLGEFLRSRKPVHFEGYEKVFYELLLRFTYSDERLENYNKDKKFLFNKYSKTWIYRGCVITINAQYEIGDFEMTIRRMSGTTIYQLHANTADYDIMKHGIKENVVSSEIRQMHLLEQSTSHIFMETILAPLDNEEEEPVLVQPSEYAADLIQCLDGTHIRPVINIAVVLQTDEYNGDINTTVGWQLFYRLLESFGVEKKLKTGETVYVWTSKTIEIVFQHIKDPERDTEKVLFSGMVLIASDDLVESSMMDWESFNVPVIIKLSLDSHLDALKMFDTLFHTRLEIITTDVDISHQGYWKLDQTVAVSSVPPLLHSFLADMGLYQQLFENFAYVHPWLLRQQFVDELNTINHKQASADPSRSDLKNKTYDFTISL</sequence>
<dbReference type="InterPro" id="IPR016024">
    <property type="entry name" value="ARM-type_fold"/>
</dbReference>
<dbReference type="KEGG" id="som:SOMG_03415"/>
<name>A0AAE9WFA1_9SCHI</name>
<dbReference type="PANTHER" id="PTHR10063">
    <property type="entry name" value="TUBERIN"/>
    <property type="match status" value="1"/>
</dbReference>
<evidence type="ECO:0000259" key="1">
    <source>
        <dbReference type="Pfam" id="PF11864"/>
    </source>
</evidence>
<accession>A0AAE9WFA1</accession>
<dbReference type="GO" id="GO:0032007">
    <property type="term" value="P:negative regulation of TOR signaling"/>
    <property type="evidence" value="ECO:0007669"/>
    <property type="project" value="TreeGrafter"/>
</dbReference>
<feature type="domain" description="Tuberin N-terminal" evidence="1">
    <location>
        <begin position="25"/>
        <end position="477"/>
    </location>
</feature>
<dbReference type="SUPFAM" id="SSF48371">
    <property type="entry name" value="ARM repeat"/>
    <property type="match status" value="1"/>
</dbReference>
<protein>
    <submittedName>
        <fullName evidence="2">GTPase activating protein</fullName>
    </submittedName>
</protein>
<dbReference type="Pfam" id="PF11864">
    <property type="entry name" value="DUF3384"/>
    <property type="match status" value="1"/>
</dbReference>
<keyword evidence="3" id="KW-1185">Reference proteome</keyword>